<evidence type="ECO:0000313" key="6">
    <source>
        <dbReference type="EMBL" id="CAG2198361.1"/>
    </source>
</evidence>
<comment type="caution">
    <text evidence="6">The sequence shown here is derived from an EMBL/GenBank/DDBJ whole genome shotgun (WGS) entry which is preliminary data.</text>
</comment>
<organism evidence="6 7">
    <name type="scientific">Mytilus edulis</name>
    <name type="common">Blue mussel</name>
    <dbReference type="NCBI Taxonomy" id="6550"/>
    <lineage>
        <taxon>Eukaryota</taxon>
        <taxon>Metazoa</taxon>
        <taxon>Spiralia</taxon>
        <taxon>Lophotrochozoa</taxon>
        <taxon>Mollusca</taxon>
        <taxon>Bivalvia</taxon>
        <taxon>Autobranchia</taxon>
        <taxon>Pteriomorphia</taxon>
        <taxon>Mytilida</taxon>
        <taxon>Mytiloidea</taxon>
        <taxon>Mytilidae</taxon>
        <taxon>Mytilinae</taxon>
        <taxon>Mytilus</taxon>
    </lineage>
</organism>
<evidence type="ECO:0000256" key="4">
    <source>
        <dbReference type="SAM" id="Coils"/>
    </source>
</evidence>
<dbReference type="PANTHER" id="PTHR25462:SF296">
    <property type="entry name" value="MEIOTIC P26, ISOFORM F"/>
    <property type="match status" value="1"/>
</dbReference>
<protein>
    <recommendedName>
        <fullName evidence="5">B box-type domain-containing protein</fullName>
    </recommendedName>
</protein>
<dbReference type="SUPFAM" id="SSF57845">
    <property type="entry name" value="B-box zinc-binding domain"/>
    <property type="match status" value="1"/>
</dbReference>
<keyword evidence="2" id="KW-0479">Metal-binding</keyword>
<keyword evidence="2" id="KW-0863">Zinc-finger</keyword>
<dbReference type="GO" id="GO:0008270">
    <property type="term" value="F:zinc ion binding"/>
    <property type="evidence" value="ECO:0007669"/>
    <property type="project" value="UniProtKB-KW"/>
</dbReference>
<feature type="domain" description="B box-type" evidence="5">
    <location>
        <begin position="3"/>
        <end position="53"/>
    </location>
</feature>
<gene>
    <name evidence="6" type="ORF">MEDL_13166</name>
</gene>
<dbReference type="InterPro" id="IPR011042">
    <property type="entry name" value="6-blade_b-propeller_TolB-like"/>
</dbReference>
<dbReference type="OrthoDB" id="6162638at2759"/>
<dbReference type="PANTHER" id="PTHR25462">
    <property type="entry name" value="BONUS, ISOFORM C-RELATED"/>
    <property type="match status" value="1"/>
</dbReference>
<evidence type="ECO:0000256" key="1">
    <source>
        <dbReference type="ARBA" id="ARBA00022737"/>
    </source>
</evidence>
<dbReference type="InterPro" id="IPR000315">
    <property type="entry name" value="Znf_B-box"/>
</dbReference>
<accession>A0A8S3QUK3</accession>
<dbReference type="InterPro" id="IPR001258">
    <property type="entry name" value="NHL_repeat"/>
</dbReference>
<dbReference type="Gene3D" id="3.30.160.60">
    <property type="entry name" value="Classic Zinc Finger"/>
    <property type="match status" value="1"/>
</dbReference>
<feature type="repeat" description="NHL" evidence="3">
    <location>
        <begin position="485"/>
        <end position="515"/>
    </location>
</feature>
<sequence>MAASHQLCDICDHRHITKPSTVWCPECEQAFCDDCTDYHGISRSSKHHVTVSIQDYSAMSSISQTSNMCNEHNEQYQMICQAHDELLCLKCIENHDECKGIVPLSKVLENVKKSSLFQETKQSLKDIDQNIKTLQSELKKQQESLEKQEENILARIIETKKKINDQFDKLEKKIRNEIIEITSKSNHSIKQTLQMLESSNTNTHHAEKQLQDIDRYGTDLQTYLGLRKISSEAATTESYLQSIIEDHSVDETTLLLNIDDKIDTICDDITTFGSVELQKTPYKLSLIRHKNKEAQIVETRIKSIGDIKLRLVKTIKHEFSDIKGIVALPSGNIAISGQSTGNVAIFSTNRKIPSKVSVKPANAFDVTYIDDITVATTSDIGSRIGVNIVDISLEKVTKYIPTKYKCYGITHHNGSLFVCAFTEGIFKLNLRDGSSTLIIRSDLPSWSYIEIFDNIIYYTNDGTRTVTSCDMNGKEIWTFKNERILKYPHGIAVDNSGNVYVACSKSHHVVVISPDGQHCRILLSQDDALRNPCAIHFDRKGKHLLVINNYGDYFIYDGID</sequence>
<dbReference type="EMBL" id="CAJPWZ010000676">
    <property type="protein sequence ID" value="CAG2198361.1"/>
    <property type="molecule type" value="Genomic_DNA"/>
</dbReference>
<dbReference type="SMART" id="SM00336">
    <property type="entry name" value="BBOX"/>
    <property type="match status" value="2"/>
</dbReference>
<proteinExistence type="predicted"/>
<keyword evidence="2" id="KW-0862">Zinc</keyword>
<feature type="domain" description="B box-type" evidence="5">
    <location>
        <begin position="64"/>
        <end position="104"/>
    </location>
</feature>
<dbReference type="AlphaFoldDB" id="A0A8S3QUK3"/>
<evidence type="ECO:0000259" key="5">
    <source>
        <dbReference type="PROSITE" id="PS50119"/>
    </source>
</evidence>
<evidence type="ECO:0000313" key="7">
    <source>
        <dbReference type="Proteomes" id="UP000683360"/>
    </source>
</evidence>
<dbReference type="InterPro" id="IPR047153">
    <property type="entry name" value="TRIM45/56/19-like"/>
</dbReference>
<dbReference type="Pfam" id="PF01436">
    <property type="entry name" value="NHL"/>
    <property type="match status" value="1"/>
</dbReference>
<dbReference type="SUPFAM" id="SSF101898">
    <property type="entry name" value="NHL repeat"/>
    <property type="match status" value="1"/>
</dbReference>
<evidence type="ECO:0000256" key="3">
    <source>
        <dbReference type="PROSITE-ProRule" id="PRU00504"/>
    </source>
</evidence>
<dbReference type="CDD" id="cd19757">
    <property type="entry name" value="Bbox1"/>
    <property type="match status" value="1"/>
</dbReference>
<feature type="coiled-coil region" evidence="4">
    <location>
        <begin position="117"/>
        <end position="180"/>
    </location>
</feature>
<evidence type="ECO:0000256" key="2">
    <source>
        <dbReference type="PROSITE-ProRule" id="PRU00024"/>
    </source>
</evidence>
<dbReference type="Proteomes" id="UP000683360">
    <property type="component" value="Unassembled WGS sequence"/>
</dbReference>
<keyword evidence="4" id="KW-0175">Coiled coil</keyword>
<dbReference type="GO" id="GO:0061630">
    <property type="term" value="F:ubiquitin protein ligase activity"/>
    <property type="evidence" value="ECO:0007669"/>
    <property type="project" value="TreeGrafter"/>
</dbReference>
<keyword evidence="1" id="KW-0677">Repeat</keyword>
<dbReference type="PROSITE" id="PS51125">
    <property type="entry name" value="NHL"/>
    <property type="match status" value="1"/>
</dbReference>
<dbReference type="Gene3D" id="2.120.10.30">
    <property type="entry name" value="TolB, C-terminal domain"/>
    <property type="match status" value="1"/>
</dbReference>
<dbReference type="PROSITE" id="PS50119">
    <property type="entry name" value="ZF_BBOX"/>
    <property type="match status" value="2"/>
</dbReference>
<reference evidence="6" key="1">
    <citation type="submission" date="2021-03" db="EMBL/GenBank/DDBJ databases">
        <authorList>
            <person name="Bekaert M."/>
        </authorList>
    </citation>
    <scope>NUCLEOTIDE SEQUENCE</scope>
</reference>
<keyword evidence="7" id="KW-1185">Reference proteome</keyword>
<name>A0A8S3QUK3_MYTED</name>